<dbReference type="InterPro" id="IPR013482">
    <property type="entry name" value="Molybde_CF_guanTrfase"/>
</dbReference>
<comment type="cofactor">
    <cofactor evidence="1 8 9">
        <name>pyridoxal 5'-phosphate</name>
        <dbReference type="ChEBI" id="CHEBI:597326"/>
    </cofactor>
</comment>
<dbReference type="GO" id="GO:0008836">
    <property type="term" value="F:diaminopimelate decarboxylase activity"/>
    <property type="evidence" value="ECO:0007669"/>
    <property type="project" value="UniProtKB-UniRule"/>
</dbReference>
<comment type="catalytic activity">
    <reaction evidence="7">
        <text>Mo-molybdopterin + GTP + H(+) = Mo-molybdopterin guanine dinucleotide + diphosphate</text>
        <dbReference type="Rhea" id="RHEA:34243"/>
        <dbReference type="ChEBI" id="CHEBI:15378"/>
        <dbReference type="ChEBI" id="CHEBI:33019"/>
        <dbReference type="ChEBI" id="CHEBI:37565"/>
        <dbReference type="ChEBI" id="CHEBI:71302"/>
        <dbReference type="ChEBI" id="CHEBI:71310"/>
        <dbReference type="EC" id="2.7.7.77"/>
    </reaction>
</comment>
<feature type="domain" description="Orn/DAP/Arg decarboxylase 2 N-terminal" evidence="11">
    <location>
        <begin position="282"/>
        <end position="525"/>
    </location>
</feature>
<dbReference type="CDD" id="cd06828">
    <property type="entry name" value="PLPDE_III_DapDC"/>
    <property type="match status" value="1"/>
</dbReference>
<gene>
    <name evidence="13" type="primary">lysA</name>
    <name evidence="7" type="synonym">mobA</name>
    <name evidence="13" type="ORF">HOP12_12170</name>
</gene>
<comment type="caution">
    <text evidence="13">The sequence shown here is derived from an EMBL/GenBank/DDBJ whole genome shotgun (WGS) entry which is preliminary data.</text>
</comment>
<evidence type="ECO:0000256" key="6">
    <source>
        <dbReference type="ARBA" id="ARBA00023239"/>
    </source>
</evidence>
<dbReference type="UniPathway" id="UPA00034">
    <property type="reaction ID" value="UER00027"/>
</dbReference>
<keyword evidence="7" id="KW-0460">Magnesium</keyword>
<dbReference type="Gene3D" id="3.90.550.10">
    <property type="entry name" value="Spore Coat Polysaccharide Biosynthesis Protein SpsA, Chain A"/>
    <property type="match status" value="1"/>
</dbReference>
<evidence type="ECO:0000256" key="1">
    <source>
        <dbReference type="ARBA" id="ARBA00001933"/>
    </source>
</evidence>
<feature type="binding site" evidence="7">
    <location>
        <position position="23"/>
    </location>
    <ligand>
        <name>GTP</name>
        <dbReference type="ChEBI" id="CHEBI:37565"/>
    </ligand>
</feature>
<comment type="pathway">
    <text evidence="9">Amino-acid biosynthesis; L-lysine biosynthesis via DAP pathway; L-lysine from DL-2,6-diaminopimelate: step 1/1.</text>
</comment>
<evidence type="ECO:0000259" key="12">
    <source>
        <dbReference type="Pfam" id="PF12804"/>
    </source>
</evidence>
<keyword evidence="2 9" id="KW-0210">Decarboxylase</keyword>
<evidence type="ECO:0000256" key="3">
    <source>
        <dbReference type="ARBA" id="ARBA00022898"/>
    </source>
</evidence>
<evidence type="ECO:0000256" key="8">
    <source>
        <dbReference type="PIRSR" id="PIRSR600183-50"/>
    </source>
</evidence>
<keyword evidence="7" id="KW-0963">Cytoplasm</keyword>
<dbReference type="CDD" id="cd02503">
    <property type="entry name" value="MobA"/>
    <property type="match status" value="1"/>
</dbReference>
<feature type="binding site" evidence="7">
    <location>
        <begin position="8"/>
        <end position="10"/>
    </location>
    <ligand>
        <name>GTP</name>
        <dbReference type="ChEBI" id="CHEBI:37565"/>
    </ligand>
</feature>
<dbReference type="GO" id="GO:0009089">
    <property type="term" value="P:lysine biosynthetic process via diaminopimelate"/>
    <property type="evidence" value="ECO:0007669"/>
    <property type="project" value="UniProtKB-UniRule"/>
</dbReference>
<dbReference type="PROSITE" id="PS00878">
    <property type="entry name" value="ODR_DC_2_1"/>
    <property type="match status" value="1"/>
</dbReference>
<dbReference type="GO" id="GO:0005737">
    <property type="term" value="C:cytoplasm"/>
    <property type="evidence" value="ECO:0007669"/>
    <property type="project" value="UniProtKB-SubCell"/>
</dbReference>
<comment type="domain">
    <text evidence="7">The N-terminal domain determines nucleotide recognition and specific binding, while the C-terminal domain determines the specific binding to the target protein.</text>
</comment>
<feature type="domain" description="MobA-like NTP transferase" evidence="12">
    <location>
        <begin position="5"/>
        <end position="183"/>
    </location>
</feature>
<feature type="binding site" evidence="7">
    <location>
        <position position="102"/>
    </location>
    <ligand>
        <name>Mg(2+)</name>
        <dbReference type="ChEBI" id="CHEBI:18420"/>
    </ligand>
</feature>
<keyword evidence="5 7" id="KW-0501">Molybdenum cofactor biosynthesis</keyword>
<keyword evidence="7" id="KW-0479">Metal-binding</keyword>
<dbReference type="Gene3D" id="2.40.37.10">
    <property type="entry name" value="Lyase, Ornithine Decarboxylase, Chain A, domain 1"/>
    <property type="match status" value="1"/>
</dbReference>
<comment type="caution">
    <text evidence="7">Lacks conserved residue(s) required for the propagation of feature annotation.</text>
</comment>
<evidence type="ECO:0000256" key="2">
    <source>
        <dbReference type="ARBA" id="ARBA00022793"/>
    </source>
</evidence>
<dbReference type="SUPFAM" id="SSF51419">
    <property type="entry name" value="PLP-binding barrel"/>
    <property type="match status" value="1"/>
</dbReference>
<dbReference type="InterPro" id="IPR025877">
    <property type="entry name" value="MobA-like_NTP_Trfase"/>
</dbReference>
<comment type="function">
    <text evidence="7">Transfers a GMP moiety from GTP to Mo-molybdopterin (Mo-MPT) cofactor (Moco or molybdenum cofactor) to form Mo-molybdopterin guanine dinucleotide (Mo-MGD) cofactor.</text>
</comment>
<evidence type="ECO:0000313" key="14">
    <source>
        <dbReference type="Proteomes" id="UP000580839"/>
    </source>
</evidence>
<dbReference type="PROSITE" id="PS00879">
    <property type="entry name" value="ODR_DC_2_2"/>
    <property type="match status" value="1"/>
</dbReference>
<dbReference type="InterPro" id="IPR000183">
    <property type="entry name" value="Orn/DAP/Arg_de-COase"/>
</dbReference>
<name>A0A849SU47_UNCEI</name>
<sequence>MTTIGVLLAGGSGRRLASGGLPKACVEFDGSTLVERALATLLQVCSQVIVVAPELLTLPVPTDRAPDIIRMADPPGDGGPLVALAAALSSRPFKLAFVMGVDFPFVTAETLRAVRTGLAVQRRLMRRLALARVAEGTPPRRRPLVCVPSPGGMPQPLVSVLHPAATRRLSELVDAGERSVTAAFERLRPHYLSDSMLKELGVSSDDFFNVNTPEDLAQARERLDSATTARAIPPSPPLSPTAESGPDGELWLGGRRVAQVHAELQASDPTLRAFWAYDMQGLRERATRLRNAFGPLTPLIAYAMKANSWPPILNALAEEGFGAEAGSLGELELAEACGIPAERRILNGNGRTPEEADWVAQHGVHCVNADSIDELDLLHSAAVRHARTIRVAIRVNPNVPIAGHPYVATGHGESKFGVSPKDALGAWRARSRWPRLNLDGLHIHIGSQILDARPLEQALTLALDVREQAAGFGHLLKLINLGGGFGIDYDFGRREFPIEDYAKFVTAVLEDTLVQVVLEPGRWVVGPIGVLVAEVLNVKLRGEHRFVVLAAGMNDLIRPALYNARHRIVPVSPRAGAWTDACVVGPVCESGDQFDSRVSLPPLERGDLVAILDAGAYGASMSSTYNGRPRLREVGIE</sequence>
<dbReference type="InterPro" id="IPR009006">
    <property type="entry name" value="Ala_racemase/Decarboxylase_C"/>
</dbReference>
<dbReference type="InterPro" id="IPR002986">
    <property type="entry name" value="DAP_deCOOHase_LysA"/>
</dbReference>
<keyword evidence="7" id="KW-0547">Nucleotide-binding</keyword>
<dbReference type="GO" id="GO:0005525">
    <property type="term" value="F:GTP binding"/>
    <property type="evidence" value="ECO:0007669"/>
    <property type="project" value="UniProtKB-UniRule"/>
</dbReference>
<dbReference type="Gene3D" id="3.20.20.10">
    <property type="entry name" value="Alanine racemase"/>
    <property type="match status" value="1"/>
</dbReference>
<accession>A0A849SU47</accession>
<dbReference type="NCBIfam" id="TIGR01048">
    <property type="entry name" value="lysA"/>
    <property type="match status" value="1"/>
</dbReference>
<dbReference type="PANTHER" id="PTHR43727">
    <property type="entry name" value="DIAMINOPIMELATE DECARBOXYLASE"/>
    <property type="match status" value="1"/>
</dbReference>
<evidence type="ECO:0000259" key="11">
    <source>
        <dbReference type="Pfam" id="PF02784"/>
    </source>
</evidence>
<dbReference type="EC" id="2.7.7.77" evidence="7"/>
<feature type="region of interest" description="Disordered" evidence="10">
    <location>
        <begin position="227"/>
        <end position="247"/>
    </location>
</feature>
<evidence type="ECO:0000256" key="10">
    <source>
        <dbReference type="SAM" id="MobiDB-lite"/>
    </source>
</evidence>
<dbReference type="Proteomes" id="UP000580839">
    <property type="component" value="Unassembled WGS sequence"/>
</dbReference>
<evidence type="ECO:0000313" key="13">
    <source>
        <dbReference type="EMBL" id="NOT34910.1"/>
    </source>
</evidence>
<comment type="catalytic activity">
    <reaction evidence="9">
        <text>meso-2,6-diaminopimelate + H(+) = L-lysine + CO2</text>
        <dbReference type="Rhea" id="RHEA:15101"/>
        <dbReference type="ChEBI" id="CHEBI:15378"/>
        <dbReference type="ChEBI" id="CHEBI:16526"/>
        <dbReference type="ChEBI" id="CHEBI:32551"/>
        <dbReference type="ChEBI" id="CHEBI:57791"/>
        <dbReference type="EC" id="4.1.1.20"/>
    </reaction>
</comment>
<keyword evidence="4 7" id="KW-0342">GTP-binding</keyword>
<keyword evidence="7" id="KW-0808">Transferase</keyword>
<comment type="cofactor">
    <cofactor evidence="7">
        <name>Mg(2+)</name>
        <dbReference type="ChEBI" id="CHEBI:18420"/>
    </cofactor>
</comment>
<dbReference type="InterPro" id="IPR022653">
    <property type="entry name" value="De-COase2_pyr-phos_BS"/>
</dbReference>
<dbReference type="SUPFAM" id="SSF50621">
    <property type="entry name" value="Alanine racemase C-terminal domain-like"/>
    <property type="match status" value="1"/>
</dbReference>
<dbReference type="SUPFAM" id="SSF53448">
    <property type="entry name" value="Nucleotide-diphospho-sugar transferases"/>
    <property type="match status" value="1"/>
</dbReference>
<keyword evidence="6 9" id="KW-0456">Lyase</keyword>
<feature type="binding site" evidence="7">
    <location>
        <position position="102"/>
    </location>
    <ligand>
        <name>GTP</name>
        <dbReference type="ChEBI" id="CHEBI:37565"/>
    </ligand>
</feature>
<dbReference type="FunFam" id="3.20.20.10:FF:000003">
    <property type="entry name" value="Diaminopimelate decarboxylase"/>
    <property type="match status" value="1"/>
</dbReference>
<dbReference type="PANTHER" id="PTHR43727:SF2">
    <property type="entry name" value="GROUP IV DECARBOXYLASE"/>
    <property type="match status" value="1"/>
</dbReference>
<dbReference type="GO" id="GO:0061603">
    <property type="term" value="F:molybdenum cofactor guanylyltransferase activity"/>
    <property type="evidence" value="ECO:0007669"/>
    <property type="project" value="UniProtKB-EC"/>
</dbReference>
<protein>
    <recommendedName>
        <fullName evidence="7">Probable molybdenum cofactor guanylyltransferase</fullName>
        <shortName evidence="7">MoCo guanylyltransferase</shortName>
        <ecNumber evidence="7">2.7.7.77</ecNumber>
    </recommendedName>
    <alternativeName>
        <fullName evidence="7">GTP:molybdopterin guanylyltransferase</fullName>
    </alternativeName>
    <alternativeName>
        <fullName evidence="7">Mo-MPT guanylyltransferase</fullName>
    </alternativeName>
    <alternativeName>
        <fullName evidence="7">Molybdopterin guanylyltransferase</fullName>
    </alternativeName>
    <alternativeName>
        <fullName evidence="7">Molybdopterin-guanine dinucleotide synthase</fullName>
        <shortName evidence="7">MGD synthase</shortName>
    </alternativeName>
</protein>
<feature type="active site" description="Proton donor" evidence="8">
    <location>
        <position position="588"/>
    </location>
</feature>
<keyword evidence="9" id="KW-0028">Amino-acid biosynthesis</keyword>
<evidence type="ECO:0000256" key="4">
    <source>
        <dbReference type="ARBA" id="ARBA00023134"/>
    </source>
</evidence>
<evidence type="ECO:0000256" key="9">
    <source>
        <dbReference type="RuleBase" id="RU003738"/>
    </source>
</evidence>
<dbReference type="EMBL" id="JABFRW010000155">
    <property type="protein sequence ID" value="NOT34910.1"/>
    <property type="molecule type" value="Genomic_DNA"/>
</dbReference>
<proteinExistence type="inferred from homology"/>
<dbReference type="InterPro" id="IPR029066">
    <property type="entry name" value="PLP-binding_barrel"/>
</dbReference>
<evidence type="ECO:0000256" key="5">
    <source>
        <dbReference type="ARBA" id="ARBA00023150"/>
    </source>
</evidence>
<dbReference type="InterPro" id="IPR029044">
    <property type="entry name" value="Nucleotide-diphossugar_trans"/>
</dbReference>
<dbReference type="Pfam" id="PF02784">
    <property type="entry name" value="Orn_Arg_deC_N"/>
    <property type="match status" value="1"/>
</dbReference>
<reference evidence="13 14" key="1">
    <citation type="submission" date="2020-04" db="EMBL/GenBank/DDBJ databases">
        <title>Metagenomic profiling of ammonia- and methane-oxidizing microorganisms in a Dutch drinking water treatment plant.</title>
        <authorList>
            <person name="Poghosyan L."/>
            <person name="Leucker S."/>
        </authorList>
    </citation>
    <scope>NUCLEOTIDE SEQUENCE [LARGE SCALE GENOMIC DNA]</scope>
    <source>
        <strain evidence="13">S-RSF-IL-03</strain>
    </source>
</reference>
<dbReference type="GO" id="GO:0046872">
    <property type="term" value="F:metal ion binding"/>
    <property type="evidence" value="ECO:0007669"/>
    <property type="project" value="UniProtKB-KW"/>
</dbReference>
<dbReference type="AlphaFoldDB" id="A0A849SU47"/>
<feature type="modified residue" description="N6-(pyridoxal phosphate)lysine" evidence="8">
    <location>
        <position position="305"/>
    </location>
</feature>
<evidence type="ECO:0000256" key="7">
    <source>
        <dbReference type="HAMAP-Rule" id="MF_00316"/>
    </source>
</evidence>
<comment type="subcellular location">
    <subcellularLocation>
        <location evidence="7">Cytoplasm</location>
    </subcellularLocation>
</comment>
<dbReference type="GO" id="GO:0006777">
    <property type="term" value="P:Mo-molybdopterin cofactor biosynthetic process"/>
    <property type="evidence" value="ECO:0007669"/>
    <property type="project" value="UniProtKB-KW"/>
</dbReference>
<dbReference type="Pfam" id="PF12804">
    <property type="entry name" value="NTP_transf_3"/>
    <property type="match status" value="1"/>
</dbReference>
<keyword evidence="3 8" id="KW-0663">Pyridoxal phosphate</keyword>
<dbReference type="PRINTS" id="PR01181">
    <property type="entry name" value="DAPDCRBXLASE"/>
</dbReference>
<organism evidence="13 14">
    <name type="scientific">Eiseniibacteriota bacterium</name>
    <dbReference type="NCBI Taxonomy" id="2212470"/>
    <lineage>
        <taxon>Bacteria</taxon>
        <taxon>Candidatus Eiseniibacteriota</taxon>
    </lineage>
</organism>
<dbReference type="InterPro" id="IPR022657">
    <property type="entry name" value="De-COase2_CS"/>
</dbReference>
<dbReference type="InterPro" id="IPR022644">
    <property type="entry name" value="De-COase2_N"/>
</dbReference>
<comment type="similarity">
    <text evidence="7">Belongs to the MobA family.</text>
</comment>
<dbReference type="PRINTS" id="PR01179">
    <property type="entry name" value="ODADCRBXLASE"/>
</dbReference>
<dbReference type="HAMAP" id="MF_00316">
    <property type="entry name" value="MobA"/>
    <property type="match status" value="1"/>
</dbReference>
<keyword evidence="9" id="KW-0457">Lysine biosynthesis</keyword>